<dbReference type="EMBL" id="JAIVGD010000002">
    <property type="protein sequence ID" value="KAH0780255.1"/>
    <property type="molecule type" value="Genomic_DNA"/>
</dbReference>
<name>A0ABQ7WJT1_SOLTU</name>
<dbReference type="SMART" id="SM00396">
    <property type="entry name" value="ZnF_UBR1"/>
    <property type="match status" value="1"/>
</dbReference>
<dbReference type="CDD" id="cd19673">
    <property type="entry name" value="UBR-box_UBR3"/>
    <property type="match status" value="1"/>
</dbReference>
<feature type="compositionally biased region" description="Basic and acidic residues" evidence="10">
    <location>
        <begin position="1185"/>
        <end position="1203"/>
    </location>
</feature>
<keyword evidence="4 9" id="KW-0863">Zinc-finger</keyword>
<protein>
    <recommendedName>
        <fullName evidence="9">E3 ubiquitin-protein ligase</fullName>
        <ecNumber evidence="9">2.3.2.27</ecNumber>
    </recommendedName>
</protein>
<keyword evidence="2 9" id="KW-0808">Transferase</keyword>
<evidence type="ECO:0000259" key="11">
    <source>
        <dbReference type="PROSITE" id="PS51157"/>
    </source>
</evidence>
<comment type="caution">
    <text evidence="12">The sequence shown here is derived from an EMBL/GenBank/DDBJ whole genome shotgun (WGS) entry which is preliminary data.</text>
</comment>
<evidence type="ECO:0000256" key="6">
    <source>
        <dbReference type="ARBA" id="ARBA00022833"/>
    </source>
</evidence>
<evidence type="ECO:0000256" key="4">
    <source>
        <dbReference type="ARBA" id="ARBA00022771"/>
    </source>
</evidence>
<sequence>METDSSPESDTLTPMERILQFHQLLQRKMVNEEKLMLLEQRIRRSSIWSRVFIMRLDILGVPAENLEQLQPGLVAYVKNNKSQIAELVPALLPTNEEAMEIITEQQMESPRSTVSSSVNVKDLFQESMDWIQWLMFDGEPSRALEQLEDTGERGVCGAVWGNNDIAYRCRTCEHDPTCAICVPCFQNGNHKDHDYSIIYTGGGCCDCGDVTAWKREGFCSKHKGAEQIKPLPEEFANSMGPVLDLLLSCWRKRLLFPDSISGRNPRRNDHATELKMVTDELTSAVVEMLLKFCKHSESLLSFISRRVSCSAGLLDILVRAERFMITEENVKKIHELLLKLLGEPQFKYEFAKVFLSYYPTVVNEATRECNDSVFNKYPLLSTFSVQIFTVPTLTPRLVKEMNLLPMLLGCLGDIFASCAGEDGKLQVMKWSDLYETTLRVVEDIRFVMSHSVVPRYATHDRRDILRTWIKLLAFVQGTDPQKRETGIHVEEESENMHLPFVLGHSIANIHSLLVGGAFSISTEDAADAFFNTHTEDFEDQDSQRHAKVGRLSQESSVCSMAGRSPLEHASRVPEVTYDSSPISSSVLCLTFECLRAIENWLIVDNTSGALLHILCPKTSSTPGNNFSMLKKTLSKFRRGREMFKSQSPPSNEGSGQEAACLGGLDDSMLEGDNASELEALRLLSLSDWPDIVYKVSLQDISVHNPLHRLLSMVLQRALGKCYGESAQPVASSAKLSSSVHYDFFGHILGGYHPQGFSAFIMEHALRIRVFCAQVHAGMWRRNGDAAILSCEWYRSVRWYEQGLELDLFLLQCCAALAPADLYISRILERFELSNYLLFNLERPSEYEPTLVQEMLTLIIQILRERRFCGLTSSECLQRELVYRLSIGDATHSQLVKSLPRDLSKIDKFQEVLDKIAIYSNPSGMNQGMYKLRLPYWKELDLYHPRWNSRDVQVAEERYMRFCNASALTTQLPGWSKIYPPLGRIAEVATCRTVLQIVRAVVSYAVFSDASNASRAPDGVLLRALHLLSLALDICHAQRESGEHSCYNGDVIPILALACEEISVGKFGDQSLLSLLVLLMRKHKKENYFVEAGMLNLLSLVESVLKKFAELQPECMKKLQDLAPDVVNQLSRSFPSGDMNSFRSFSDSDKHKAKARERQAAMLEKMRVQQSKFLASIDSTTDVAADDSKHGKDLCDSDGRPRSEEATPVICSLCRDPNSRSPVSHLVLLQKSRLLSCTNRGPPSWEQTRRPGKEPTSCAKQVPNISSERSNLSRSSEITSSSWLMQLIQNKVNEFALEGQPKEVEAFLEYIKEKFPLMKNIQPSCASSTVKKKTSSSFKMLEEHMYSLIWEEMDANSRNWDLLKNDRKLSALGDNGSAESLLLGRYISALSRECSPSASTNSRKAQLESSMLLPTYKGFGPSDCDGIYLSSCGHAVHQGCLDRYLSSLKERYTRQIVFEGGHIVDPDQGEFLCPVCRGLANSVLPALPAETKRSTPSLSTGPSDAVGLSTLRFQEALFLLQSAADVAGSREILQSLPLQQFGQMRVNLDYVVRVLCEMYFPDKDKISESGRLSHSLILFDTLKYSLMSTEIAARSGNTSLAPNYSLGALYKELKSTNCFIFALLLSIVQSTRTKDSLTVLLRLRGIQLFVKSICSDISADECPDSPIVGGNMQDILEFSETELQYPDIQFWKRSSDPVLAHDAFSSLMWVLYCLPCQFLSCEKSFLCLVHLFYVVSITQIVITYSRKRQSSLSMSGCSDSLVTDIYRIIEENGVAYIYFDSNHIETHDVKDAIRSLSFPYLRRCALLWKLVRSSVSVPFSGGSNILDGLPYSMGETMECGGNIPVEFNEIEKLEKLFKIPPLDDVISDEIVRFVVPRWLRHFSKQFEARTLNGVMYSTPAVPFKLMLLPHLYQDLLQRYIKQHCPDCGVVLEEPALCLLCGRLCSPNWKPCCRESGCQTHAMACGAGTGVFLLIKKTTVLLQRSARQASWPSPYLDAFGEEDSGMNRGKPLYLNEERYAALTHMVASHGLDRSPKVSSGSPDSLYMSSLTDRCSAMQIDQFHLLVLAAGFSGQFLCMIVRD</sequence>
<evidence type="ECO:0000313" key="13">
    <source>
        <dbReference type="Proteomes" id="UP000826656"/>
    </source>
</evidence>
<dbReference type="InterPro" id="IPR003126">
    <property type="entry name" value="Znf_UBR"/>
</dbReference>
<accession>A0ABQ7WJT1</accession>
<keyword evidence="5 9" id="KW-0833">Ubl conjugation pathway</keyword>
<dbReference type="InterPro" id="IPR055194">
    <property type="entry name" value="UBR1-like_WH"/>
</dbReference>
<dbReference type="Proteomes" id="UP000826656">
    <property type="component" value="Unassembled WGS sequence"/>
</dbReference>
<evidence type="ECO:0000256" key="8">
    <source>
        <dbReference type="PROSITE-ProRule" id="PRU00508"/>
    </source>
</evidence>
<keyword evidence="13" id="KW-1185">Reference proteome</keyword>
<evidence type="ECO:0000256" key="1">
    <source>
        <dbReference type="ARBA" id="ARBA00000900"/>
    </source>
</evidence>
<feature type="zinc finger region" description="UBR-type" evidence="8">
    <location>
        <begin position="154"/>
        <end position="224"/>
    </location>
</feature>
<dbReference type="EC" id="2.3.2.27" evidence="9"/>
<comment type="catalytic activity">
    <reaction evidence="1 9">
        <text>S-ubiquitinyl-[E2 ubiquitin-conjugating enzyme]-L-cysteine + [acceptor protein]-L-lysine = [E2 ubiquitin-conjugating enzyme]-L-cysteine + N(6)-ubiquitinyl-[acceptor protein]-L-lysine.</text>
        <dbReference type="EC" id="2.3.2.27"/>
    </reaction>
</comment>
<dbReference type="Pfam" id="PF22960">
    <property type="entry name" value="WHD_UBR1"/>
    <property type="match status" value="1"/>
</dbReference>
<feature type="region of interest" description="Disordered" evidence="10">
    <location>
        <begin position="1238"/>
        <end position="1272"/>
    </location>
</feature>
<keyword evidence="3 9" id="KW-0479">Metal-binding</keyword>
<feature type="region of interest" description="Disordered" evidence="10">
    <location>
        <begin position="1179"/>
        <end position="1203"/>
    </location>
</feature>
<dbReference type="Pfam" id="PF02207">
    <property type="entry name" value="zf-UBR"/>
    <property type="match status" value="1"/>
</dbReference>
<dbReference type="Gene3D" id="2.10.110.30">
    <property type="match status" value="1"/>
</dbReference>
<evidence type="ECO:0000256" key="5">
    <source>
        <dbReference type="ARBA" id="ARBA00022786"/>
    </source>
</evidence>
<dbReference type="PANTHER" id="PTHR21497:SF53">
    <property type="entry name" value="E3 UBIQUITIN-PROTEIN LIGASE PRT6"/>
    <property type="match status" value="1"/>
</dbReference>
<dbReference type="Pfam" id="PF18995">
    <property type="entry name" value="PRT6_C"/>
    <property type="match status" value="1"/>
</dbReference>
<evidence type="ECO:0000256" key="7">
    <source>
        <dbReference type="ARBA" id="ARBA00046341"/>
    </source>
</evidence>
<evidence type="ECO:0000256" key="9">
    <source>
        <dbReference type="RuleBase" id="RU366018"/>
    </source>
</evidence>
<gene>
    <name evidence="12" type="ORF">KY290_006682</name>
</gene>
<comment type="function">
    <text evidence="9">Ubiquitin ligase protein which is a component of the N-end rule pathway. Recognizes and binds to proteins bearing specific N-terminal residues that are destabilizing according to the N-end rule, leading to their ubiquitination and subsequent degradation.</text>
</comment>
<comment type="pathway">
    <text evidence="9">Protein modification; protein ubiquitination.</text>
</comment>
<keyword evidence="6 9" id="KW-0862">Zinc</keyword>
<dbReference type="InterPro" id="IPR039164">
    <property type="entry name" value="UBR1-like"/>
</dbReference>
<evidence type="ECO:0000256" key="3">
    <source>
        <dbReference type="ARBA" id="ARBA00022723"/>
    </source>
</evidence>
<evidence type="ECO:0000256" key="10">
    <source>
        <dbReference type="SAM" id="MobiDB-lite"/>
    </source>
</evidence>
<comment type="similarity">
    <text evidence="7 9">Belongs to the E3 ubiquitin-protein ligase UBR1-like family.</text>
</comment>
<dbReference type="PANTHER" id="PTHR21497">
    <property type="entry name" value="UBIQUITIN LIGASE E3 ALPHA-RELATED"/>
    <property type="match status" value="1"/>
</dbReference>
<feature type="domain" description="UBR-type" evidence="11">
    <location>
        <begin position="154"/>
        <end position="224"/>
    </location>
</feature>
<dbReference type="PROSITE" id="PS51157">
    <property type="entry name" value="ZF_UBR"/>
    <property type="match status" value="1"/>
</dbReference>
<feature type="compositionally biased region" description="Low complexity" evidence="10">
    <location>
        <begin position="1263"/>
        <end position="1272"/>
    </location>
</feature>
<reference evidence="12 13" key="1">
    <citation type="journal article" date="2021" name="bioRxiv">
        <title>Chromosome-scale and haplotype-resolved genome assembly of a tetraploid potato cultivar.</title>
        <authorList>
            <person name="Sun H."/>
            <person name="Jiao W.-B."/>
            <person name="Krause K."/>
            <person name="Campoy J.A."/>
            <person name="Goel M."/>
            <person name="Folz-Donahue K."/>
            <person name="Kukat C."/>
            <person name="Huettel B."/>
            <person name="Schneeberger K."/>
        </authorList>
    </citation>
    <scope>NUCLEOTIDE SEQUENCE [LARGE SCALE GENOMIC DNA]</scope>
    <source>
        <strain evidence="12">SolTubOtavaFocal</strain>
        <tissue evidence="12">Leaves</tissue>
    </source>
</reference>
<evidence type="ECO:0000313" key="12">
    <source>
        <dbReference type="EMBL" id="KAH0780255.1"/>
    </source>
</evidence>
<evidence type="ECO:0000256" key="2">
    <source>
        <dbReference type="ARBA" id="ARBA00022679"/>
    </source>
</evidence>
<organism evidence="12 13">
    <name type="scientific">Solanum tuberosum</name>
    <name type="common">Potato</name>
    <dbReference type="NCBI Taxonomy" id="4113"/>
    <lineage>
        <taxon>Eukaryota</taxon>
        <taxon>Viridiplantae</taxon>
        <taxon>Streptophyta</taxon>
        <taxon>Embryophyta</taxon>
        <taxon>Tracheophyta</taxon>
        <taxon>Spermatophyta</taxon>
        <taxon>Magnoliopsida</taxon>
        <taxon>eudicotyledons</taxon>
        <taxon>Gunneridae</taxon>
        <taxon>Pentapetalae</taxon>
        <taxon>asterids</taxon>
        <taxon>lamiids</taxon>
        <taxon>Solanales</taxon>
        <taxon>Solanaceae</taxon>
        <taxon>Solanoideae</taxon>
        <taxon>Solaneae</taxon>
        <taxon>Solanum</taxon>
    </lineage>
</organism>
<proteinExistence type="inferred from homology"/>
<dbReference type="CDD" id="cd16482">
    <property type="entry name" value="RING-H2_UBR1-like"/>
    <property type="match status" value="1"/>
</dbReference>
<dbReference type="InterPro" id="IPR044046">
    <property type="entry name" value="E3_ligase_UBR-like_C"/>
</dbReference>